<accession>A0A7X6DRV5</accession>
<dbReference type="GO" id="GO:0046491">
    <property type="term" value="P:L-methylmalonyl-CoA metabolic process"/>
    <property type="evidence" value="ECO:0007669"/>
    <property type="project" value="TreeGrafter"/>
</dbReference>
<gene>
    <name evidence="3" type="ORF">MNODULE_15920</name>
</gene>
<dbReference type="Pfam" id="PF00903">
    <property type="entry name" value="Glyoxalase"/>
    <property type="match status" value="1"/>
</dbReference>
<protein>
    <submittedName>
        <fullName evidence="3">VOC family protein</fullName>
    </submittedName>
</protein>
<dbReference type="EMBL" id="VTOW01000003">
    <property type="protein sequence ID" value="NKE72237.1"/>
    <property type="molecule type" value="Genomic_DNA"/>
</dbReference>
<dbReference type="GO" id="GO:0046872">
    <property type="term" value="F:metal ion binding"/>
    <property type="evidence" value="ECO:0007669"/>
    <property type="project" value="UniProtKB-KW"/>
</dbReference>
<dbReference type="SUPFAM" id="SSF54593">
    <property type="entry name" value="Glyoxalase/Bleomycin resistance protein/Dihydroxybiphenyl dioxygenase"/>
    <property type="match status" value="1"/>
</dbReference>
<dbReference type="PANTHER" id="PTHR43048:SF3">
    <property type="entry name" value="METHYLMALONYL-COA EPIMERASE, MITOCHONDRIAL"/>
    <property type="match status" value="1"/>
</dbReference>
<dbReference type="GO" id="GO:0004493">
    <property type="term" value="F:methylmalonyl-CoA epimerase activity"/>
    <property type="evidence" value="ECO:0007669"/>
    <property type="project" value="TreeGrafter"/>
</dbReference>
<dbReference type="PROSITE" id="PS51819">
    <property type="entry name" value="VOC"/>
    <property type="match status" value="1"/>
</dbReference>
<reference evidence="3 4" key="1">
    <citation type="journal article" date="2020" name="Nature">
        <title>Bacterial chemolithoautotrophy via manganese oxidation.</title>
        <authorList>
            <person name="Yu H."/>
            <person name="Leadbetter J.R."/>
        </authorList>
    </citation>
    <scope>NUCLEOTIDE SEQUENCE [LARGE SCALE GENOMIC DNA]</scope>
    <source>
        <strain evidence="3 4">Mn-1</strain>
    </source>
</reference>
<dbReference type="AlphaFoldDB" id="A0A7X6DRV5"/>
<sequence>MMIKRLLHTRLRVSDLNQALYFFTEVLDLQVTERHDSPRGSKLAFLSVPGGKEEIELCEYKPSGPVQVQEDLVHLAFEVNHLDAMLVYLKSKGVPITDGPTVSSSGSRFAFIEAPDKYEIELIERAR</sequence>
<evidence type="ECO:0000259" key="2">
    <source>
        <dbReference type="PROSITE" id="PS51819"/>
    </source>
</evidence>
<keyword evidence="1" id="KW-0479">Metal-binding</keyword>
<organism evidence="3 4">
    <name type="scientific">Candidatus Manganitrophus noduliformans</name>
    <dbReference type="NCBI Taxonomy" id="2606439"/>
    <lineage>
        <taxon>Bacteria</taxon>
        <taxon>Pseudomonadati</taxon>
        <taxon>Nitrospirota</taxon>
        <taxon>Nitrospiria</taxon>
        <taxon>Candidatus Troglogloeales</taxon>
        <taxon>Candidatus Manganitrophaceae</taxon>
        <taxon>Candidatus Manganitrophus</taxon>
    </lineage>
</organism>
<evidence type="ECO:0000313" key="4">
    <source>
        <dbReference type="Proteomes" id="UP000534783"/>
    </source>
</evidence>
<dbReference type="InterPro" id="IPR037523">
    <property type="entry name" value="VOC_core"/>
</dbReference>
<dbReference type="InterPro" id="IPR051785">
    <property type="entry name" value="MMCE/EMCE_epimerase"/>
</dbReference>
<dbReference type="Proteomes" id="UP000534783">
    <property type="component" value="Unassembled WGS sequence"/>
</dbReference>
<dbReference type="InterPro" id="IPR029068">
    <property type="entry name" value="Glyas_Bleomycin-R_OHBP_Dase"/>
</dbReference>
<name>A0A7X6DRV5_9BACT</name>
<dbReference type="Gene3D" id="3.10.180.10">
    <property type="entry name" value="2,3-Dihydroxybiphenyl 1,2-Dioxygenase, domain 1"/>
    <property type="match status" value="1"/>
</dbReference>
<dbReference type="PANTHER" id="PTHR43048">
    <property type="entry name" value="METHYLMALONYL-COA EPIMERASE"/>
    <property type="match status" value="1"/>
</dbReference>
<dbReference type="InterPro" id="IPR004360">
    <property type="entry name" value="Glyas_Fos-R_dOase_dom"/>
</dbReference>
<dbReference type="RefSeq" id="WP_202882244.1">
    <property type="nucleotide sequence ID" value="NZ_VTOW01000003.1"/>
</dbReference>
<proteinExistence type="predicted"/>
<evidence type="ECO:0000256" key="1">
    <source>
        <dbReference type="ARBA" id="ARBA00022723"/>
    </source>
</evidence>
<comment type="caution">
    <text evidence="3">The sequence shown here is derived from an EMBL/GenBank/DDBJ whole genome shotgun (WGS) entry which is preliminary data.</text>
</comment>
<evidence type="ECO:0000313" key="3">
    <source>
        <dbReference type="EMBL" id="NKE72237.1"/>
    </source>
</evidence>
<feature type="domain" description="VOC" evidence="2">
    <location>
        <begin position="5"/>
        <end position="125"/>
    </location>
</feature>
<keyword evidence="4" id="KW-1185">Reference proteome</keyword>